<evidence type="ECO:0000259" key="7">
    <source>
        <dbReference type="PROSITE" id="PS50111"/>
    </source>
</evidence>
<comment type="similarity">
    <text evidence="4">Belongs to the methyl-accepting chemotaxis (MCP) protein family.</text>
</comment>
<evidence type="ECO:0000256" key="5">
    <source>
        <dbReference type="PROSITE-ProRule" id="PRU00284"/>
    </source>
</evidence>
<dbReference type="InterPro" id="IPR004090">
    <property type="entry name" value="Chemotax_Me-accpt_rcpt"/>
</dbReference>
<keyword evidence="1 6" id="KW-0812">Transmembrane</keyword>
<dbReference type="CDD" id="cd06225">
    <property type="entry name" value="HAMP"/>
    <property type="match status" value="1"/>
</dbReference>
<feature type="domain" description="Methyl-accepting transducer" evidence="7">
    <location>
        <begin position="282"/>
        <end position="518"/>
    </location>
</feature>
<comment type="caution">
    <text evidence="9">The sequence shown here is derived from an EMBL/GenBank/DDBJ whole genome shotgun (WGS) entry which is preliminary data.</text>
</comment>
<feature type="domain" description="HAMP" evidence="8">
    <location>
        <begin position="218"/>
        <end position="270"/>
    </location>
</feature>
<dbReference type="Proteomes" id="UP001612915">
    <property type="component" value="Unassembled WGS sequence"/>
</dbReference>
<dbReference type="InterPro" id="IPR024478">
    <property type="entry name" value="HlyB_4HB_MCP"/>
</dbReference>
<keyword evidence="6" id="KW-0472">Membrane</keyword>
<dbReference type="Pfam" id="PF00672">
    <property type="entry name" value="HAMP"/>
    <property type="match status" value="1"/>
</dbReference>
<evidence type="ECO:0000256" key="3">
    <source>
        <dbReference type="ARBA" id="ARBA00023224"/>
    </source>
</evidence>
<name>A0ABW8AS51_9ACTN</name>
<dbReference type="SUPFAM" id="SSF58104">
    <property type="entry name" value="Methyl-accepting chemotaxis protein (MCP) signaling domain"/>
    <property type="match status" value="1"/>
</dbReference>
<organism evidence="9 10">
    <name type="scientific">Spongisporangium articulatum</name>
    <dbReference type="NCBI Taxonomy" id="3362603"/>
    <lineage>
        <taxon>Bacteria</taxon>
        <taxon>Bacillati</taxon>
        <taxon>Actinomycetota</taxon>
        <taxon>Actinomycetes</taxon>
        <taxon>Kineosporiales</taxon>
        <taxon>Kineosporiaceae</taxon>
        <taxon>Spongisporangium</taxon>
    </lineage>
</organism>
<dbReference type="PROSITE" id="PS50111">
    <property type="entry name" value="CHEMOTAXIS_TRANSDUC_2"/>
    <property type="match status" value="1"/>
</dbReference>
<dbReference type="PANTHER" id="PTHR32089">
    <property type="entry name" value="METHYL-ACCEPTING CHEMOTAXIS PROTEIN MCPB"/>
    <property type="match status" value="1"/>
</dbReference>
<keyword evidence="3 5" id="KW-0807">Transducer</keyword>
<feature type="transmembrane region" description="Helical" evidence="6">
    <location>
        <begin position="20"/>
        <end position="42"/>
    </location>
</feature>
<keyword evidence="10" id="KW-1185">Reference proteome</keyword>
<protein>
    <submittedName>
        <fullName evidence="9">Methyl-accepting chemotaxis protein</fullName>
    </submittedName>
</protein>
<dbReference type="PROSITE" id="PS50885">
    <property type="entry name" value="HAMP"/>
    <property type="match status" value="1"/>
</dbReference>
<reference evidence="9 10" key="1">
    <citation type="submission" date="2024-10" db="EMBL/GenBank/DDBJ databases">
        <title>The Natural Products Discovery Center: Release of the First 8490 Sequenced Strains for Exploring Actinobacteria Biosynthetic Diversity.</title>
        <authorList>
            <person name="Kalkreuter E."/>
            <person name="Kautsar S.A."/>
            <person name="Yang D."/>
            <person name="Bader C.D."/>
            <person name="Teijaro C.N."/>
            <person name="Fluegel L."/>
            <person name="Davis C.M."/>
            <person name="Simpson J.R."/>
            <person name="Lauterbach L."/>
            <person name="Steele A.D."/>
            <person name="Gui C."/>
            <person name="Meng S."/>
            <person name="Li G."/>
            <person name="Viehrig K."/>
            <person name="Ye F."/>
            <person name="Su P."/>
            <person name="Kiefer A.F."/>
            <person name="Nichols A."/>
            <person name="Cepeda A.J."/>
            <person name="Yan W."/>
            <person name="Fan B."/>
            <person name="Jiang Y."/>
            <person name="Adhikari A."/>
            <person name="Zheng C.-J."/>
            <person name="Schuster L."/>
            <person name="Cowan T.M."/>
            <person name="Smanski M.J."/>
            <person name="Chevrette M.G."/>
            <person name="De Carvalho L.P.S."/>
            <person name="Shen B."/>
        </authorList>
    </citation>
    <scope>NUCLEOTIDE SEQUENCE [LARGE SCALE GENOMIC DNA]</scope>
    <source>
        <strain evidence="9 10">NPDC049639</strain>
    </source>
</reference>
<dbReference type="PANTHER" id="PTHR32089:SF112">
    <property type="entry name" value="LYSOZYME-LIKE PROTEIN-RELATED"/>
    <property type="match status" value="1"/>
</dbReference>
<proteinExistence type="inferred from homology"/>
<accession>A0ABW8AS51</accession>
<dbReference type="Gene3D" id="1.10.287.950">
    <property type="entry name" value="Methyl-accepting chemotaxis protein"/>
    <property type="match status" value="1"/>
</dbReference>
<evidence type="ECO:0000256" key="1">
    <source>
        <dbReference type="ARBA" id="ARBA00022692"/>
    </source>
</evidence>
<dbReference type="Pfam" id="PF12729">
    <property type="entry name" value="4HB_MCP_1"/>
    <property type="match status" value="1"/>
</dbReference>
<dbReference type="Pfam" id="PF00015">
    <property type="entry name" value="MCPsignal"/>
    <property type="match status" value="1"/>
</dbReference>
<dbReference type="InterPro" id="IPR004089">
    <property type="entry name" value="MCPsignal_dom"/>
</dbReference>
<feature type="transmembrane region" description="Helical" evidence="6">
    <location>
        <begin position="198"/>
        <end position="217"/>
    </location>
</feature>
<keyword evidence="2 6" id="KW-1133">Transmembrane helix</keyword>
<dbReference type="PRINTS" id="PR00260">
    <property type="entry name" value="CHEMTRNSDUCR"/>
</dbReference>
<evidence type="ECO:0000313" key="10">
    <source>
        <dbReference type="Proteomes" id="UP001612915"/>
    </source>
</evidence>
<evidence type="ECO:0000256" key="2">
    <source>
        <dbReference type="ARBA" id="ARBA00022989"/>
    </source>
</evidence>
<dbReference type="SMART" id="SM00304">
    <property type="entry name" value="HAMP"/>
    <property type="match status" value="1"/>
</dbReference>
<evidence type="ECO:0000259" key="8">
    <source>
        <dbReference type="PROSITE" id="PS50885"/>
    </source>
</evidence>
<dbReference type="EMBL" id="JBITLV010000005">
    <property type="protein sequence ID" value="MFI7588712.1"/>
    <property type="molecule type" value="Genomic_DNA"/>
</dbReference>
<evidence type="ECO:0000313" key="9">
    <source>
        <dbReference type="EMBL" id="MFI7588712.1"/>
    </source>
</evidence>
<gene>
    <name evidence="9" type="ORF">ACIB24_16705</name>
</gene>
<evidence type="ECO:0000256" key="4">
    <source>
        <dbReference type="ARBA" id="ARBA00029447"/>
    </source>
</evidence>
<sequence length="533" mass="55096">MSDTAVSTWAQNLSIRTKIFALVAGAAVVAVLVAGLALARVASLNDELDRLSSQNVARLSALADMRGTQSQVNGGVIGIFVPGATKKAVADAVKTTSQAAARQDAEMAAYEELVHGTSADGPFEQLRGTWRSFYAGLRVYLLQESPLQGVKTPPIGDLGPLVSQMDTRLTALTQAEKKDAVDTAADGRAAYRASVRDISITLVALLALLLGFALWTARGIVHPIRQVQTSLDALARGDLRATIEVHGRSEVGRMASSLRAAQDSLRQAFAVITSSTSALSASSEELAAVSAEVASSAEQTTGRSTTAASAADEVSRNVQTVAAATEQMGSSIQEISASSTDALRVAAAAVEEAGTATQTVGKLGASSAEIGNVVKVITSIAEQTNLLALNATIEAARAGEAGKGFAVVAEEVKQLAQETARATEDISQRVEAIQGDTTAAMAAIERISQTIVDVNTFQTTISAAVEEQSATTSEISRNVTGAADGSRQIAENIDDVARAAQASSAGIERARQASTELAGLASELREVVGRFTV</sequence>
<evidence type="ECO:0000256" key="6">
    <source>
        <dbReference type="SAM" id="Phobius"/>
    </source>
</evidence>
<dbReference type="InterPro" id="IPR003660">
    <property type="entry name" value="HAMP_dom"/>
</dbReference>
<dbReference type="RefSeq" id="WP_398282678.1">
    <property type="nucleotide sequence ID" value="NZ_JBITLV010000005.1"/>
</dbReference>
<dbReference type="SMART" id="SM00283">
    <property type="entry name" value="MA"/>
    <property type="match status" value="1"/>
</dbReference>